<dbReference type="AlphaFoldDB" id="A0A8J8P3A3"/>
<dbReference type="Proteomes" id="UP000785679">
    <property type="component" value="Unassembled WGS sequence"/>
</dbReference>
<protein>
    <submittedName>
        <fullName evidence="1">Uncharacterized protein</fullName>
    </submittedName>
</protein>
<evidence type="ECO:0000313" key="2">
    <source>
        <dbReference type="Proteomes" id="UP000785679"/>
    </source>
</evidence>
<name>A0A8J8P3A3_HALGN</name>
<organism evidence="1 2">
    <name type="scientific">Halteria grandinella</name>
    <dbReference type="NCBI Taxonomy" id="5974"/>
    <lineage>
        <taxon>Eukaryota</taxon>
        <taxon>Sar</taxon>
        <taxon>Alveolata</taxon>
        <taxon>Ciliophora</taxon>
        <taxon>Intramacronucleata</taxon>
        <taxon>Spirotrichea</taxon>
        <taxon>Stichotrichia</taxon>
        <taxon>Sporadotrichida</taxon>
        <taxon>Halteriidae</taxon>
        <taxon>Halteria</taxon>
    </lineage>
</organism>
<reference evidence="1" key="1">
    <citation type="submission" date="2019-06" db="EMBL/GenBank/DDBJ databases">
        <authorList>
            <person name="Zheng W."/>
        </authorList>
    </citation>
    <scope>NUCLEOTIDE SEQUENCE</scope>
    <source>
        <strain evidence="1">QDHG01</strain>
    </source>
</reference>
<gene>
    <name evidence="1" type="ORF">FGO68_gene12133</name>
</gene>
<evidence type="ECO:0000313" key="1">
    <source>
        <dbReference type="EMBL" id="TNV86641.1"/>
    </source>
</evidence>
<keyword evidence="2" id="KW-1185">Reference proteome</keyword>
<accession>A0A8J8P3A3</accession>
<comment type="caution">
    <text evidence="1">The sequence shown here is derived from an EMBL/GenBank/DDBJ whole genome shotgun (WGS) entry which is preliminary data.</text>
</comment>
<sequence>MRKLFSHPQDSTIQLLSVAPINNYFQYCSRNIHQHSEIRLALICYSHSGYLKIQRLYRKLRHDFSIYTQLCYLSLHRIHMSCITKI</sequence>
<dbReference type="EMBL" id="RRYP01000934">
    <property type="protein sequence ID" value="TNV86641.1"/>
    <property type="molecule type" value="Genomic_DNA"/>
</dbReference>
<proteinExistence type="predicted"/>